<feature type="transmembrane region" description="Helical" evidence="2">
    <location>
        <begin position="112"/>
        <end position="132"/>
    </location>
</feature>
<feature type="transmembrane region" description="Helical" evidence="2">
    <location>
        <begin position="63"/>
        <end position="82"/>
    </location>
</feature>
<reference evidence="4" key="1">
    <citation type="submission" date="2021-01" db="EMBL/GenBank/DDBJ databases">
        <title>Whole genome shotgun sequence of Actinocatenispora rupis NBRC 107355.</title>
        <authorList>
            <person name="Komaki H."/>
            <person name="Tamura T."/>
        </authorList>
    </citation>
    <scope>NUCLEOTIDE SEQUENCE</scope>
    <source>
        <strain evidence="4">NBRC 107355</strain>
    </source>
</reference>
<keyword evidence="2" id="KW-0472">Membrane</keyword>
<feature type="domain" description="DUF7144" evidence="3">
    <location>
        <begin position="20"/>
        <end position="130"/>
    </location>
</feature>
<evidence type="ECO:0000259" key="3">
    <source>
        <dbReference type="Pfam" id="PF23636"/>
    </source>
</evidence>
<feature type="transmembrane region" description="Helical" evidence="2">
    <location>
        <begin position="87"/>
        <end position="106"/>
    </location>
</feature>
<keyword evidence="2" id="KW-1133">Transmembrane helix</keyword>
<dbReference type="InterPro" id="IPR055568">
    <property type="entry name" value="DUF7144"/>
</dbReference>
<feature type="transmembrane region" description="Helical" evidence="2">
    <location>
        <begin position="21"/>
        <end position="43"/>
    </location>
</feature>
<gene>
    <name evidence="4" type="ORF">Aru02nite_19550</name>
</gene>
<keyword evidence="5" id="KW-1185">Reference proteome</keyword>
<evidence type="ECO:0000256" key="1">
    <source>
        <dbReference type="SAM" id="MobiDB-lite"/>
    </source>
</evidence>
<evidence type="ECO:0000313" key="4">
    <source>
        <dbReference type="EMBL" id="GID11066.1"/>
    </source>
</evidence>
<dbReference type="AlphaFoldDB" id="A0A8J3IW59"/>
<evidence type="ECO:0000313" key="5">
    <source>
        <dbReference type="Proteomes" id="UP000612808"/>
    </source>
</evidence>
<organism evidence="4 5">
    <name type="scientific">Actinocatenispora rupis</name>
    <dbReference type="NCBI Taxonomy" id="519421"/>
    <lineage>
        <taxon>Bacteria</taxon>
        <taxon>Bacillati</taxon>
        <taxon>Actinomycetota</taxon>
        <taxon>Actinomycetes</taxon>
        <taxon>Micromonosporales</taxon>
        <taxon>Micromonosporaceae</taxon>
        <taxon>Actinocatenispora</taxon>
    </lineage>
</organism>
<keyword evidence="2" id="KW-0812">Transmembrane</keyword>
<protein>
    <recommendedName>
        <fullName evidence="3">DUF7144 domain-containing protein</fullName>
    </recommendedName>
</protein>
<sequence>MPEGEAMSQPARNGWAVAGSVFAATLLVVTGIFQAIMGIIGIVRHTFYLVTRNYLFDLNTTSWGWIHLVIGALMVVVGLFLFAGASWAAVTAIALAALSAVNNFFFLPHYPFWSILVIALDVFVIWSLATMINNRAGSGPDRWAPEQTVTAGGRWPQSNVGTGRHATADAPDPTVRPTRADQPPPGR</sequence>
<evidence type="ECO:0000256" key="2">
    <source>
        <dbReference type="SAM" id="Phobius"/>
    </source>
</evidence>
<accession>A0A8J3IW59</accession>
<dbReference type="Proteomes" id="UP000612808">
    <property type="component" value="Unassembled WGS sequence"/>
</dbReference>
<dbReference type="EMBL" id="BOMB01000010">
    <property type="protein sequence ID" value="GID11066.1"/>
    <property type="molecule type" value="Genomic_DNA"/>
</dbReference>
<proteinExistence type="predicted"/>
<name>A0A8J3IW59_9ACTN</name>
<comment type="caution">
    <text evidence="4">The sequence shown here is derived from an EMBL/GenBank/DDBJ whole genome shotgun (WGS) entry which is preliminary data.</text>
</comment>
<dbReference type="Pfam" id="PF23636">
    <property type="entry name" value="DUF7144"/>
    <property type="match status" value="1"/>
</dbReference>
<feature type="region of interest" description="Disordered" evidence="1">
    <location>
        <begin position="141"/>
        <end position="187"/>
    </location>
</feature>